<name>A0A9Q3IMW7_9BASI</name>
<reference evidence="3" key="1">
    <citation type="submission" date="2021-03" db="EMBL/GenBank/DDBJ databases">
        <title>Draft genome sequence of rust myrtle Austropuccinia psidii MF-1, a brazilian biotype.</title>
        <authorList>
            <person name="Quecine M.C."/>
            <person name="Pachon D.M.R."/>
            <person name="Bonatelli M.L."/>
            <person name="Correr F.H."/>
            <person name="Franceschini L.M."/>
            <person name="Leite T.F."/>
            <person name="Margarido G.R.A."/>
            <person name="Almeida C.A."/>
            <person name="Ferrarezi J.A."/>
            <person name="Labate C.A."/>
        </authorList>
    </citation>
    <scope>NUCLEOTIDE SEQUENCE</scope>
    <source>
        <strain evidence="3">MF-1</strain>
    </source>
</reference>
<keyword evidence="4" id="KW-1185">Reference proteome</keyword>
<comment type="caution">
    <text evidence="3">The sequence shown here is derived from an EMBL/GenBank/DDBJ whole genome shotgun (WGS) entry which is preliminary data.</text>
</comment>
<dbReference type="EMBL" id="AVOT02050433">
    <property type="protein sequence ID" value="MBW0545514.1"/>
    <property type="molecule type" value="Genomic_DNA"/>
</dbReference>
<sequence length="232" mass="26256">VNRLGKVITSKQKTLITSSITNHDLLPAELRRPCGISPDLVKESEDLSLSAPTPGSINQSPHPSSPVNEVGESEVVGIKNQDGLTNISTLDVNNRIKNNRLDWVFKDILQNEKLKGTLLNFTFIKQLKTIRTRTYKIEHLILISLISFLLGSILRSFLLPNDFIIFIPSSASSPTLKQLNAHDEDSLSSETKFIQILLERNNWKKIKRLIELKIKLKNLNVNWNLFIGIIRN</sequence>
<protein>
    <submittedName>
        <fullName evidence="3">Uncharacterized protein</fullName>
    </submittedName>
</protein>
<organism evidence="3 4">
    <name type="scientific">Austropuccinia psidii MF-1</name>
    <dbReference type="NCBI Taxonomy" id="1389203"/>
    <lineage>
        <taxon>Eukaryota</taxon>
        <taxon>Fungi</taxon>
        <taxon>Dikarya</taxon>
        <taxon>Basidiomycota</taxon>
        <taxon>Pucciniomycotina</taxon>
        <taxon>Pucciniomycetes</taxon>
        <taxon>Pucciniales</taxon>
        <taxon>Sphaerophragmiaceae</taxon>
        <taxon>Austropuccinia</taxon>
    </lineage>
</organism>
<proteinExistence type="predicted"/>
<evidence type="ECO:0000313" key="4">
    <source>
        <dbReference type="Proteomes" id="UP000765509"/>
    </source>
</evidence>
<gene>
    <name evidence="3" type="ORF">O181_085229</name>
</gene>
<keyword evidence="2" id="KW-0812">Transmembrane</keyword>
<dbReference type="Proteomes" id="UP000765509">
    <property type="component" value="Unassembled WGS sequence"/>
</dbReference>
<feature type="region of interest" description="Disordered" evidence="1">
    <location>
        <begin position="45"/>
        <end position="69"/>
    </location>
</feature>
<evidence type="ECO:0000256" key="1">
    <source>
        <dbReference type="SAM" id="MobiDB-lite"/>
    </source>
</evidence>
<keyword evidence="2" id="KW-0472">Membrane</keyword>
<evidence type="ECO:0000256" key="2">
    <source>
        <dbReference type="SAM" id="Phobius"/>
    </source>
</evidence>
<feature type="transmembrane region" description="Helical" evidence="2">
    <location>
        <begin position="140"/>
        <end position="158"/>
    </location>
</feature>
<dbReference type="AlphaFoldDB" id="A0A9Q3IMW7"/>
<feature type="non-terminal residue" evidence="3">
    <location>
        <position position="232"/>
    </location>
</feature>
<accession>A0A9Q3IMW7</accession>
<feature type="compositionally biased region" description="Polar residues" evidence="1">
    <location>
        <begin position="50"/>
        <end position="67"/>
    </location>
</feature>
<keyword evidence="2" id="KW-1133">Transmembrane helix</keyword>
<evidence type="ECO:0000313" key="3">
    <source>
        <dbReference type="EMBL" id="MBW0545514.1"/>
    </source>
</evidence>
<dbReference type="OrthoDB" id="196858at2759"/>